<proteinExistence type="predicted"/>
<sequence>MKVDRNSPLERNLSPTQVFHLVMVVGSTFYVSSKPQSSDLQSLHTKLSLRNEDDTQENLKLKGSDSENCEMTGASPPPTGISVSLSGSTIKGADTFTASTCDALCSFIATGIKEGKVGKIPVSTTGARDHQPAVHHEYEA</sequence>
<evidence type="ECO:0000313" key="2">
    <source>
        <dbReference type="Proteomes" id="UP000327085"/>
    </source>
</evidence>
<dbReference type="Gramene" id="VVA29965">
    <property type="protein sequence ID" value="VVA29965"/>
    <property type="gene ID" value="Prudul26B030221"/>
</dbReference>
<protein>
    <submittedName>
        <fullName evidence="1">Uncharacterized protein</fullName>
    </submittedName>
</protein>
<accession>A0A5E4FR53</accession>
<dbReference type="EMBL" id="CABIKO010000178">
    <property type="protein sequence ID" value="VVA29965.1"/>
    <property type="molecule type" value="Genomic_DNA"/>
</dbReference>
<name>A0A5E4FR53_PRUDU</name>
<evidence type="ECO:0000313" key="1">
    <source>
        <dbReference type="EMBL" id="VVA29965.1"/>
    </source>
</evidence>
<dbReference type="InParanoid" id="A0A5E4FR53"/>
<reference evidence="2" key="1">
    <citation type="journal article" date="2020" name="Plant J.">
        <title>Transposons played a major role in the diversification between the closely related almond and peach genomes: results from the almond genome sequence.</title>
        <authorList>
            <person name="Alioto T."/>
            <person name="Alexiou K.G."/>
            <person name="Bardil A."/>
            <person name="Barteri F."/>
            <person name="Castanera R."/>
            <person name="Cruz F."/>
            <person name="Dhingra A."/>
            <person name="Duval H."/>
            <person name="Fernandez I Marti A."/>
            <person name="Frias L."/>
            <person name="Galan B."/>
            <person name="Garcia J.L."/>
            <person name="Howad W."/>
            <person name="Gomez-Garrido J."/>
            <person name="Gut M."/>
            <person name="Julca I."/>
            <person name="Morata J."/>
            <person name="Puigdomenech P."/>
            <person name="Ribeca P."/>
            <person name="Rubio Cabetas M.J."/>
            <person name="Vlasova A."/>
            <person name="Wirthensohn M."/>
            <person name="Garcia-Mas J."/>
            <person name="Gabaldon T."/>
            <person name="Casacuberta J.M."/>
            <person name="Arus P."/>
        </authorList>
    </citation>
    <scope>NUCLEOTIDE SEQUENCE [LARGE SCALE GENOMIC DNA]</scope>
    <source>
        <strain evidence="2">cv. Texas</strain>
    </source>
</reference>
<organism evidence="1 2">
    <name type="scientific">Prunus dulcis</name>
    <name type="common">Almond</name>
    <name type="synonym">Amygdalus dulcis</name>
    <dbReference type="NCBI Taxonomy" id="3755"/>
    <lineage>
        <taxon>Eukaryota</taxon>
        <taxon>Viridiplantae</taxon>
        <taxon>Streptophyta</taxon>
        <taxon>Embryophyta</taxon>
        <taxon>Tracheophyta</taxon>
        <taxon>Spermatophyta</taxon>
        <taxon>Magnoliopsida</taxon>
        <taxon>eudicotyledons</taxon>
        <taxon>Gunneridae</taxon>
        <taxon>Pentapetalae</taxon>
        <taxon>rosids</taxon>
        <taxon>fabids</taxon>
        <taxon>Rosales</taxon>
        <taxon>Rosaceae</taxon>
        <taxon>Amygdaloideae</taxon>
        <taxon>Amygdaleae</taxon>
        <taxon>Prunus</taxon>
    </lineage>
</organism>
<gene>
    <name evidence="1" type="ORF">ALMOND_2B030221</name>
</gene>
<dbReference type="Proteomes" id="UP000327085">
    <property type="component" value="Chromosome 5"/>
</dbReference>
<dbReference type="AlphaFoldDB" id="A0A5E4FR53"/>